<evidence type="ECO:0000313" key="1">
    <source>
        <dbReference type="EMBL" id="RMA79504.1"/>
    </source>
</evidence>
<name>A0A3M0A555_9GAMM</name>
<reference evidence="1 2" key="1">
    <citation type="submission" date="2018-10" db="EMBL/GenBank/DDBJ databases">
        <title>Genomic Encyclopedia of Type Strains, Phase IV (KMG-IV): sequencing the most valuable type-strain genomes for metagenomic binning, comparative biology and taxonomic classification.</title>
        <authorList>
            <person name="Goeker M."/>
        </authorList>
    </citation>
    <scope>NUCLEOTIDE SEQUENCE [LARGE SCALE GENOMIC DNA]</scope>
    <source>
        <strain evidence="1 2">DSM 25080</strain>
    </source>
</reference>
<dbReference type="AlphaFoldDB" id="A0A3M0A555"/>
<accession>A0A3M0A555</accession>
<keyword evidence="2" id="KW-1185">Reference proteome</keyword>
<comment type="caution">
    <text evidence="1">The sequence shown here is derived from an EMBL/GenBank/DDBJ whole genome shotgun (WGS) entry which is preliminary data.</text>
</comment>
<dbReference type="EMBL" id="REFJ01000004">
    <property type="protein sequence ID" value="RMA79504.1"/>
    <property type="molecule type" value="Genomic_DNA"/>
</dbReference>
<organism evidence="1 2">
    <name type="scientific">Umboniibacter marinipuniceus</name>
    <dbReference type="NCBI Taxonomy" id="569599"/>
    <lineage>
        <taxon>Bacteria</taxon>
        <taxon>Pseudomonadati</taxon>
        <taxon>Pseudomonadota</taxon>
        <taxon>Gammaproteobacteria</taxon>
        <taxon>Cellvibrionales</taxon>
        <taxon>Cellvibrionaceae</taxon>
        <taxon>Umboniibacter</taxon>
    </lineage>
</organism>
<sequence>MSYQQGEALSAKHYRLSGLPFLDRDAEEVGREIFGRERVELIGYERPEYNDVLELLSTGEVGKSISSYLDFSELVGIAAIAENDVVFESADWRELNRRLTNIDWQGLGTATLDAESHTLFYSYGIYYEYLEYRLWQLVYIIRNEDEIALAEWLGQYMKYIEYTDTDFRLSMLGLSPLYSSETMRELLDLEFLSTAGRSNLTEQLKDFIERIDRNRSAIFVRVKEDEARLVVGTLILASRYASVAGVWGNKLKSSGWAESTLNLAAVVFFQRQRFINRAADYSDKRLAGVMVTPRPIYSKILFPQDIAGELILDNLWQVDSRYYFAQSDESDQRWNAYVDSLVEFRAELAQKQ</sequence>
<gene>
    <name evidence="1" type="ORF">DFR27_1945</name>
</gene>
<protein>
    <submittedName>
        <fullName evidence="1">Uncharacterized protein</fullName>
    </submittedName>
</protein>
<proteinExistence type="predicted"/>
<dbReference type="Proteomes" id="UP000267187">
    <property type="component" value="Unassembled WGS sequence"/>
</dbReference>
<evidence type="ECO:0000313" key="2">
    <source>
        <dbReference type="Proteomes" id="UP000267187"/>
    </source>
</evidence>